<comment type="caution">
    <text evidence="1">The sequence shown here is derived from an EMBL/GenBank/DDBJ whole genome shotgun (WGS) entry which is preliminary data.</text>
</comment>
<reference evidence="1 2" key="1">
    <citation type="journal article" date="2011" name="J. Gen. Appl. Microbiol.">
        <title>Draft genome sequencing of the enigmatic basidiomycete Mixia osmundae.</title>
        <authorList>
            <person name="Nishida H."/>
            <person name="Nagatsuka Y."/>
            <person name="Sugiyama J."/>
        </authorList>
    </citation>
    <scope>NUCLEOTIDE SEQUENCE [LARGE SCALE GENOMIC DNA]</scope>
    <source>
        <strain evidence="2">CBS 9802 / IAM 14324 / JCM 22182 / KY 12970</strain>
    </source>
</reference>
<reference evidence="1 2" key="2">
    <citation type="journal article" date="2012" name="Open Biol.">
        <title>Characteristics of nucleosomes and linker DNA regions on the genome of the basidiomycete Mixia osmundae revealed by mono- and dinucleosome mapping.</title>
        <authorList>
            <person name="Nishida H."/>
            <person name="Kondo S."/>
            <person name="Matsumoto T."/>
            <person name="Suzuki Y."/>
            <person name="Yoshikawa H."/>
            <person name="Taylor T.D."/>
            <person name="Sugiyama J."/>
        </authorList>
    </citation>
    <scope>NUCLEOTIDE SEQUENCE [LARGE SCALE GENOMIC DNA]</scope>
    <source>
        <strain evidence="2">CBS 9802 / IAM 14324 / JCM 22182 / KY 12970</strain>
    </source>
</reference>
<dbReference type="AlphaFoldDB" id="G7E999"/>
<evidence type="ECO:0000313" key="1">
    <source>
        <dbReference type="EMBL" id="GAA99218.1"/>
    </source>
</evidence>
<protein>
    <submittedName>
        <fullName evidence="1">Uncharacterized protein</fullName>
    </submittedName>
</protein>
<sequence length="67" mass="7561">MMREKRLLTGLSSPQITRHLSGRCFRRSASISCTADALRMQQQSKNKTLSHETHEVPLIRSLPAKGL</sequence>
<proteinExistence type="predicted"/>
<name>G7E999_MIXOS</name>
<accession>G7E999</accession>
<keyword evidence="2" id="KW-1185">Reference proteome</keyword>
<dbReference type="InParanoid" id="G7E999"/>
<dbReference type="Proteomes" id="UP000009131">
    <property type="component" value="Unassembled WGS sequence"/>
</dbReference>
<organism evidence="1 2">
    <name type="scientific">Mixia osmundae (strain CBS 9802 / IAM 14324 / JCM 22182 / KY 12970)</name>
    <dbReference type="NCBI Taxonomy" id="764103"/>
    <lineage>
        <taxon>Eukaryota</taxon>
        <taxon>Fungi</taxon>
        <taxon>Dikarya</taxon>
        <taxon>Basidiomycota</taxon>
        <taxon>Pucciniomycotina</taxon>
        <taxon>Mixiomycetes</taxon>
        <taxon>Mixiales</taxon>
        <taxon>Mixiaceae</taxon>
        <taxon>Mixia</taxon>
    </lineage>
</organism>
<dbReference type="RefSeq" id="XP_014568463.1">
    <property type="nucleotide sequence ID" value="XM_014712977.1"/>
</dbReference>
<gene>
    <name evidence="1" type="primary">Mo05911</name>
    <name evidence="1" type="ORF">E5Q_05911</name>
</gene>
<dbReference type="HOGENOM" id="CLU_2812969_0_0_1"/>
<evidence type="ECO:0000313" key="2">
    <source>
        <dbReference type="Proteomes" id="UP000009131"/>
    </source>
</evidence>
<dbReference type="EMBL" id="BABT02000220">
    <property type="protein sequence ID" value="GAA99218.1"/>
    <property type="molecule type" value="Genomic_DNA"/>
</dbReference>